<proteinExistence type="predicted"/>
<reference evidence="2 3" key="1">
    <citation type="journal article" date="2020" name="IScience">
        <title>Genome Sequencing of the Endangered Kingdonia uniflora (Circaeasteraceae, Ranunculales) Reveals Potential Mechanisms of Evolutionary Specialization.</title>
        <authorList>
            <person name="Sun Y."/>
            <person name="Deng T."/>
            <person name="Zhang A."/>
            <person name="Moore M.J."/>
            <person name="Landis J.B."/>
            <person name="Lin N."/>
            <person name="Zhang H."/>
            <person name="Zhang X."/>
            <person name="Huang J."/>
            <person name="Zhang X."/>
            <person name="Sun H."/>
            <person name="Wang H."/>
        </authorList>
    </citation>
    <scope>NUCLEOTIDE SEQUENCE [LARGE SCALE GENOMIC DNA]</scope>
    <source>
        <strain evidence="2">TB1705</strain>
        <tissue evidence="2">Leaf</tissue>
    </source>
</reference>
<evidence type="ECO:0000313" key="2">
    <source>
        <dbReference type="EMBL" id="KAF6140270.1"/>
    </source>
</evidence>
<dbReference type="AlphaFoldDB" id="A0A7J7LCL4"/>
<keyword evidence="3" id="KW-1185">Reference proteome</keyword>
<dbReference type="PANTHER" id="PTHR36737:SF1">
    <property type="entry name" value="EXPRESSED PROTEIN"/>
    <property type="match status" value="1"/>
</dbReference>
<protein>
    <submittedName>
        <fullName evidence="2">Uncharacterized protein</fullName>
    </submittedName>
</protein>
<dbReference type="OrthoDB" id="2012141at2759"/>
<organism evidence="2 3">
    <name type="scientific">Kingdonia uniflora</name>
    <dbReference type="NCBI Taxonomy" id="39325"/>
    <lineage>
        <taxon>Eukaryota</taxon>
        <taxon>Viridiplantae</taxon>
        <taxon>Streptophyta</taxon>
        <taxon>Embryophyta</taxon>
        <taxon>Tracheophyta</taxon>
        <taxon>Spermatophyta</taxon>
        <taxon>Magnoliopsida</taxon>
        <taxon>Ranunculales</taxon>
        <taxon>Circaeasteraceae</taxon>
        <taxon>Kingdonia</taxon>
    </lineage>
</organism>
<gene>
    <name evidence="2" type="ORF">GIB67_000318</name>
</gene>
<dbReference type="EMBL" id="JACGCM010002394">
    <property type="protein sequence ID" value="KAF6140270.1"/>
    <property type="molecule type" value="Genomic_DNA"/>
</dbReference>
<comment type="caution">
    <text evidence="2">The sequence shown here is derived from an EMBL/GenBank/DDBJ whole genome shotgun (WGS) entry which is preliminary data.</text>
</comment>
<dbReference type="PANTHER" id="PTHR36737">
    <property type="entry name" value="EXPRESSED PROTEIN"/>
    <property type="match status" value="1"/>
</dbReference>
<feature type="compositionally biased region" description="Basic and acidic residues" evidence="1">
    <location>
        <begin position="138"/>
        <end position="149"/>
    </location>
</feature>
<feature type="compositionally biased region" description="Acidic residues" evidence="1">
    <location>
        <begin position="127"/>
        <end position="137"/>
    </location>
</feature>
<accession>A0A7J7LCL4</accession>
<dbReference type="GO" id="GO:0009941">
    <property type="term" value="C:chloroplast envelope"/>
    <property type="evidence" value="ECO:0007669"/>
    <property type="project" value="TreeGrafter"/>
</dbReference>
<feature type="region of interest" description="Disordered" evidence="1">
    <location>
        <begin position="127"/>
        <end position="149"/>
    </location>
</feature>
<dbReference type="Proteomes" id="UP000541444">
    <property type="component" value="Unassembled WGS sequence"/>
</dbReference>
<sequence length="149" mass="16761">MLKKAQLQKDAPWRTTNPNDKPIPRINRTPLLTIPQNPNSDYALSLIKHPDPIGGGFASEAKVEAAGPDCIVPGQVTPIKLLGLKVWPININLKFMEPVDRELKNMGKDSEYERVLNKWWFTPCPNEEDLEEEEDPSEDKKLDDVGSCA</sequence>
<name>A0A7J7LCL4_9MAGN</name>
<evidence type="ECO:0000313" key="3">
    <source>
        <dbReference type="Proteomes" id="UP000541444"/>
    </source>
</evidence>
<evidence type="ECO:0000256" key="1">
    <source>
        <dbReference type="SAM" id="MobiDB-lite"/>
    </source>
</evidence>
<feature type="region of interest" description="Disordered" evidence="1">
    <location>
        <begin position="1"/>
        <end position="26"/>
    </location>
</feature>